<dbReference type="SUPFAM" id="SSF54292">
    <property type="entry name" value="2Fe-2S ferredoxin-like"/>
    <property type="match status" value="1"/>
</dbReference>
<evidence type="ECO:0000256" key="5">
    <source>
        <dbReference type="ARBA" id="ARBA00022967"/>
    </source>
</evidence>
<evidence type="ECO:0000256" key="3">
    <source>
        <dbReference type="ARBA" id="ARBA00022485"/>
    </source>
</evidence>
<dbReference type="FunFam" id="3.30.200.210:FF:000002">
    <property type="entry name" value="NADH-ubiquinone oxidoreductase 75 kDa subunit"/>
    <property type="match status" value="1"/>
</dbReference>
<evidence type="ECO:0000313" key="14">
    <source>
        <dbReference type="EMBL" id="DAZ93503.1"/>
    </source>
</evidence>
<proteinExistence type="inferred from homology"/>
<reference evidence="14" key="1">
    <citation type="submission" date="2022-11" db="EMBL/GenBank/DDBJ databases">
        <authorList>
            <person name="Morgan W.R."/>
            <person name="Tartar A."/>
        </authorList>
    </citation>
    <scope>NUCLEOTIDE SEQUENCE</scope>
    <source>
        <strain evidence="14">ARSEF 373</strain>
    </source>
</reference>
<organism evidence="14 15">
    <name type="scientific">Lagenidium giganteum</name>
    <dbReference type="NCBI Taxonomy" id="4803"/>
    <lineage>
        <taxon>Eukaryota</taxon>
        <taxon>Sar</taxon>
        <taxon>Stramenopiles</taxon>
        <taxon>Oomycota</taxon>
        <taxon>Peronosporomycetes</taxon>
        <taxon>Pythiales</taxon>
        <taxon>Pythiaceae</taxon>
    </lineage>
</organism>
<feature type="domain" description="2Fe-2S ferredoxin-type" evidence="11">
    <location>
        <begin position="1"/>
        <end position="78"/>
    </location>
</feature>
<evidence type="ECO:0000259" key="11">
    <source>
        <dbReference type="PROSITE" id="PS51085"/>
    </source>
</evidence>
<dbReference type="NCBIfam" id="TIGR01973">
    <property type="entry name" value="NuoG"/>
    <property type="match status" value="1"/>
</dbReference>
<keyword evidence="5" id="KW-1278">Translocase</keyword>
<dbReference type="InterPro" id="IPR006656">
    <property type="entry name" value="Mopterin_OxRdtase"/>
</dbReference>
<evidence type="ECO:0000313" key="15">
    <source>
        <dbReference type="Proteomes" id="UP001146120"/>
    </source>
</evidence>
<keyword evidence="14" id="KW-0496">Mitochondrion</keyword>
<dbReference type="InterPro" id="IPR010228">
    <property type="entry name" value="NADH_UbQ_OxRdtase_Gsu"/>
</dbReference>
<dbReference type="PROSITE" id="PS51839">
    <property type="entry name" value="4FE4S_HC3"/>
    <property type="match status" value="1"/>
</dbReference>
<feature type="non-terminal residue" evidence="14">
    <location>
        <position position="335"/>
    </location>
</feature>
<dbReference type="Pfam" id="PF10588">
    <property type="entry name" value="NADH-G_4Fe-4S_3"/>
    <property type="match status" value="1"/>
</dbReference>
<protein>
    <recommendedName>
        <fullName evidence="16">NADH dehydrogenase subunit 11</fullName>
    </recommendedName>
</protein>
<sequence>MIDIYINNIKLKVNKNLTVLQACNNFKIEIPKFCFQENLQIAGNCRMCLVEIENSPKPVASCAMPLMPNMKIFTDTPLVQKARESVLEFLLINHPLDCPICDQASECDLQDQTMIFGSDRSRFFFKKRGVEDKYCGPFIKTIMTRCIHCTRCVRFANEICGIDNLGTTGRGNKTEINFYYPQIFNSEFSGNLVDLCPVGALTSKPYSFKARSWELKRKEGIDILDSIGSNIKIDVFNNEIVRILPKTNFNINKEWISNKTRYFFDSLKYQRLQYPLLKDNENNFHKISWLDALNIINQKLITTDSSSIKSIIGDLTDLESLFLLKKNLNKLGISN</sequence>
<dbReference type="InterPro" id="IPR036010">
    <property type="entry name" value="2Fe-2S_ferredoxin-like_sf"/>
</dbReference>
<feature type="domain" description="4Fe-4S Mo/W bis-MGD-type" evidence="12">
    <location>
        <begin position="215"/>
        <end position="271"/>
    </location>
</feature>
<keyword evidence="3" id="KW-0004">4Fe-4S</keyword>
<dbReference type="PANTHER" id="PTHR43105">
    <property type="entry name" value="RESPIRATORY NITRATE REDUCTASE"/>
    <property type="match status" value="1"/>
</dbReference>
<dbReference type="FunFam" id="3.10.20.740:FF:000001">
    <property type="entry name" value="NADH-quinone oxidoreductase subunit G"/>
    <property type="match status" value="1"/>
</dbReference>
<dbReference type="InterPro" id="IPR050123">
    <property type="entry name" value="Prok_molybdopt-oxidoreductase"/>
</dbReference>
<dbReference type="Proteomes" id="UP001146120">
    <property type="component" value="Unassembled WGS sequence"/>
</dbReference>
<evidence type="ECO:0000256" key="7">
    <source>
        <dbReference type="ARBA" id="ARBA00023014"/>
    </source>
</evidence>
<evidence type="ECO:0000256" key="9">
    <source>
        <dbReference type="ARBA" id="ARBA00034078"/>
    </source>
</evidence>
<dbReference type="InterPro" id="IPR006963">
    <property type="entry name" value="Mopterin_OxRdtase_4Fe-4S_dom"/>
</dbReference>
<dbReference type="GO" id="GO:0008137">
    <property type="term" value="F:NADH dehydrogenase (ubiquinone) activity"/>
    <property type="evidence" value="ECO:0007669"/>
    <property type="project" value="InterPro"/>
</dbReference>
<dbReference type="PROSITE" id="PS00643">
    <property type="entry name" value="COMPLEX1_75K_3"/>
    <property type="match status" value="1"/>
</dbReference>
<evidence type="ECO:0000259" key="13">
    <source>
        <dbReference type="PROSITE" id="PS51839"/>
    </source>
</evidence>
<evidence type="ECO:0000256" key="2">
    <source>
        <dbReference type="ARBA" id="ARBA00005404"/>
    </source>
</evidence>
<dbReference type="GO" id="GO:0051539">
    <property type="term" value="F:4 iron, 4 sulfur cluster binding"/>
    <property type="evidence" value="ECO:0007669"/>
    <property type="project" value="UniProtKB-KW"/>
</dbReference>
<dbReference type="Pfam" id="PF00384">
    <property type="entry name" value="Molybdopterin"/>
    <property type="match status" value="1"/>
</dbReference>
<dbReference type="GO" id="GO:0042773">
    <property type="term" value="P:ATP synthesis coupled electron transport"/>
    <property type="evidence" value="ECO:0007669"/>
    <property type="project" value="InterPro"/>
</dbReference>
<comment type="similarity">
    <text evidence="2 10">Belongs to the complex I 75 kDa subunit family.</text>
</comment>
<dbReference type="Gene3D" id="3.30.200.210">
    <property type="match status" value="1"/>
</dbReference>
<comment type="caution">
    <text evidence="14">The sequence shown here is derived from an EMBL/GenBank/DDBJ whole genome shotgun (WGS) entry which is preliminary data.</text>
</comment>
<dbReference type="GO" id="GO:0016651">
    <property type="term" value="F:oxidoreductase activity, acting on NAD(P)H"/>
    <property type="evidence" value="ECO:0007669"/>
    <property type="project" value="InterPro"/>
</dbReference>
<dbReference type="SMART" id="SM00929">
    <property type="entry name" value="NADH-G_4Fe-4S_3"/>
    <property type="match status" value="1"/>
</dbReference>
<keyword evidence="8" id="KW-0520">NAD</keyword>
<dbReference type="SUPFAM" id="SSF54862">
    <property type="entry name" value="4Fe-4S ferredoxins"/>
    <property type="match status" value="1"/>
</dbReference>
<keyword evidence="7" id="KW-0411">Iron-sulfur</keyword>
<dbReference type="InterPro" id="IPR019574">
    <property type="entry name" value="NADH_UbQ_OxRdtase_Gsu_4Fe4S-bd"/>
</dbReference>
<dbReference type="InterPro" id="IPR054351">
    <property type="entry name" value="NADH_UbQ_OxRdtase_ferredoxin"/>
</dbReference>
<dbReference type="PROSITE" id="PS51085">
    <property type="entry name" value="2FE2S_FER_2"/>
    <property type="match status" value="1"/>
</dbReference>
<gene>
    <name evidence="14" type="ORF">N0F65_000352</name>
</gene>
<comment type="cofactor">
    <cofactor evidence="9">
        <name>[2Fe-2S] cluster</name>
        <dbReference type="ChEBI" id="CHEBI:190135"/>
    </cofactor>
</comment>
<comment type="cofactor">
    <cofactor evidence="1">
        <name>[4Fe-4S] cluster</name>
        <dbReference type="ChEBI" id="CHEBI:49883"/>
    </cofactor>
</comment>
<geneLocation type="mitochondrion" evidence="14"/>
<dbReference type="InterPro" id="IPR000283">
    <property type="entry name" value="NADH_UbQ_OxRdtase_75kDa_su_CS"/>
</dbReference>
<dbReference type="CDD" id="cd00207">
    <property type="entry name" value="fer2"/>
    <property type="match status" value="1"/>
</dbReference>
<evidence type="ECO:0000256" key="6">
    <source>
        <dbReference type="ARBA" id="ARBA00023004"/>
    </source>
</evidence>
<keyword evidence="4" id="KW-0479">Metal-binding</keyword>
<keyword evidence="15" id="KW-1185">Reference proteome</keyword>
<evidence type="ECO:0008006" key="16">
    <source>
        <dbReference type="Google" id="ProtNLM"/>
    </source>
</evidence>
<evidence type="ECO:0000256" key="4">
    <source>
        <dbReference type="ARBA" id="ARBA00022723"/>
    </source>
</evidence>
<evidence type="ECO:0000256" key="8">
    <source>
        <dbReference type="ARBA" id="ARBA00023027"/>
    </source>
</evidence>
<evidence type="ECO:0000256" key="1">
    <source>
        <dbReference type="ARBA" id="ARBA00001966"/>
    </source>
</evidence>
<feature type="domain" description="4Fe-4S His(Cys)3-ligated-type" evidence="13">
    <location>
        <begin position="78"/>
        <end position="117"/>
    </location>
</feature>
<dbReference type="InterPro" id="IPR001041">
    <property type="entry name" value="2Fe-2S_ferredoxin-type"/>
</dbReference>
<dbReference type="SUPFAM" id="SSF53706">
    <property type="entry name" value="Formate dehydrogenase/DMSO reductase, domains 1-3"/>
    <property type="match status" value="1"/>
</dbReference>
<dbReference type="PANTHER" id="PTHR43105:SF13">
    <property type="entry name" value="NADH-UBIQUINONE OXIDOREDUCTASE 75 KDA SUBUNIT, MITOCHONDRIAL"/>
    <property type="match status" value="1"/>
</dbReference>
<evidence type="ECO:0000256" key="10">
    <source>
        <dbReference type="RuleBase" id="RU004523"/>
    </source>
</evidence>
<dbReference type="PROSITE" id="PS51669">
    <property type="entry name" value="4FE4S_MOW_BIS_MGD"/>
    <property type="match status" value="1"/>
</dbReference>
<dbReference type="Gene3D" id="3.30.70.20">
    <property type="match status" value="1"/>
</dbReference>
<name>A0AAV2YJM8_9STRA</name>
<dbReference type="GO" id="GO:0046872">
    <property type="term" value="F:metal ion binding"/>
    <property type="evidence" value="ECO:0007669"/>
    <property type="project" value="UniProtKB-KW"/>
</dbReference>
<dbReference type="Gene3D" id="3.10.20.740">
    <property type="match status" value="1"/>
</dbReference>
<evidence type="ECO:0000259" key="12">
    <source>
        <dbReference type="PROSITE" id="PS51669"/>
    </source>
</evidence>
<dbReference type="EMBL" id="DAKRPA010000311">
    <property type="protein sequence ID" value="DAZ93503.1"/>
    <property type="molecule type" value="Genomic_DNA"/>
</dbReference>
<dbReference type="GO" id="GO:0016020">
    <property type="term" value="C:membrane"/>
    <property type="evidence" value="ECO:0007669"/>
    <property type="project" value="InterPro"/>
</dbReference>
<dbReference type="FunFam" id="3.30.70.20:FF:000002">
    <property type="entry name" value="NADH-ubiquinone oxidoreductase 75 kDa subunit"/>
    <property type="match status" value="1"/>
</dbReference>
<dbReference type="Pfam" id="PF13510">
    <property type="entry name" value="Fer2_4"/>
    <property type="match status" value="1"/>
</dbReference>
<keyword evidence="6" id="KW-0408">Iron</keyword>
<accession>A0AAV2YJM8</accession>
<reference evidence="14" key="2">
    <citation type="journal article" date="2023" name="Microbiol Resour">
        <title>Decontamination and Annotation of the Draft Genome Sequence of the Oomycete Lagenidium giganteum ARSEF 373.</title>
        <authorList>
            <person name="Morgan W.R."/>
            <person name="Tartar A."/>
        </authorList>
    </citation>
    <scope>NUCLEOTIDE SEQUENCE</scope>
    <source>
        <strain evidence="14">ARSEF 373</strain>
    </source>
</reference>
<dbReference type="Pfam" id="PF22151">
    <property type="entry name" value="Fer4_NDSU1"/>
    <property type="match status" value="1"/>
</dbReference>
<dbReference type="AlphaFoldDB" id="A0AAV2YJM8"/>
<dbReference type="Pfam" id="PF22117">
    <property type="entry name" value="Fer4_Nqo3"/>
    <property type="match status" value="1"/>
</dbReference>